<feature type="signal peptide" evidence="1">
    <location>
        <begin position="1"/>
        <end position="26"/>
    </location>
</feature>
<accession>A0ABW0H0D2</accession>
<reference evidence="3" key="1">
    <citation type="journal article" date="2019" name="Int. J. Syst. Evol. Microbiol.">
        <title>The Global Catalogue of Microorganisms (GCM) 10K type strain sequencing project: providing services to taxonomists for standard genome sequencing and annotation.</title>
        <authorList>
            <consortium name="The Broad Institute Genomics Platform"/>
            <consortium name="The Broad Institute Genome Sequencing Center for Infectious Disease"/>
            <person name="Wu L."/>
            <person name="Ma J."/>
        </authorList>
    </citation>
    <scope>NUCLEOTIDE SEQUENCE [LARGE SCALE GENOMIC DNA]</scope>
    <source>
        <strain evidence="3">CGMCC 4.1415</strain>
    </source>
</reference>
<gene>
    <name evidence="2" type="ORF">ACFPLB_15735</name>
</gene>
<feature type="chain" id="PRO_5045102752" description="Glutelin" evidence="1">
    <location>
        <begin position="27"/>
        <end position="161"/>
    </location>
</feature>
<organism evidence="2 3">
    <name type="scientific">Aquamicrobium segne</name>
    <dbReference type="NCBI Taxonomy" id="469547"/>
    <lineage>
        <taxon>Bacteria</taxon>
        <taxon>Pseudomonadati</taxon>
        <taxon>Pseudomonadota</taxon>
        <taxon>Alphaproteobacteria</taxon>
        <taxon>Hyphomicrobiales</taxon>
        <taxon>Phyllobacteriaceae</taxon>
        <taxon>Aquamicrobium</taxon>
    </lineage>
</organism>
<keyword evidence="1" id="KW-0732">Signal</keyword>
<dbReference type="EMBL" id="JBHSLL010000056">
    <property type="protein sequence ID" value="MFC5387410.1"/>
    <property type="molecule type" value="Genomic_DNA"/>
</dbReference>
<protein>
    <recommendedName>
        <fullName evidence="4">Glutelin</fullName>
    </recommendedName>
</protein>
<evidence type="ECO:0000256" key="1">
    <source>
        <dbReference type="SAM" id="SignalP"/>
    </source>
</evidence>
<name>A0ABW0H0D2_9HYPH</name>
<evidence type="ECO:0000313" key="3">
    <source>
        <dbReference type="Proteomes" id="UP001596016"/>
    </source>
</evidence>
<dbReference type="RefSeq" id="WP_378231365.1">
    <property type="nucleotide sequence ID" value="NZ_JBHSLL010000056.1"/>
</dbReference>
<proteinExistence type="predicted"/>
<comment type="caution">
    <text evidence="2">The sequence shown here is derived from an EMBL/GenBank/DDBJ whole genome shotgun (WGS) entry which is preliminary data.</text>
</comment>
<evidence type="ECO:0000313" key="2">
    <source>
        <dbReference type="EMBL" id="MFC5387410.1"/>
    </source>
</evidence>
<dbReference type="Proteomes" id="UP001596016">
    <property type="component" value="Unassembled WGS sequence"/>
</dbReference>
<keyword evidence="3" id="KW-1185">Reference proteome</keyword>
<sequence>MICKHPLKMTIAGLAFVLPWSISARAAFECPTQPLETAHNSIIAAALPTGAAFDDRTALTAALTALHAEGVSMPIIVDTLIAAYCPTIANETGLSDAQKTQKVNQFALRMTRMVYQLDSTEAIILEVNFPPLVMNSIEAKAKEAGVSAADWVESIVQQALD</sequence>
<evidence type="ECO:0008006" key="4">
    <source>
        <dbReference type="Google" id="ProtNLM"/>
    </source>
</evidence>